<keyword evidence="1" id="KW-0677">Repeat</keyword>
<dbReference type="InterPro" id="IPR027417">
    <property type="entry name" value="P-loop_NTPase"/>
</dbReference>
<dbReference type="SUPFAM" id="SSF52540">
    <property type="entry name" value="P-loop containing nucleoside triphosphate hydrolases"/>
    <property type="match status" value="1"/>
</dbReference>
<dbReference type="Gene3D" id="3.40.50.300">
    <property type="entry name" value="P-loop containing nucleotide triphosphate hydrolases"/>
    <property type="match status" value="1"/>
</dbReference>
<name>W6XXH0_COCC2</name>
<dbReference type="OrthoDB" id="3687132at2759"/>
<dbReference type="HOGENOM" id="CLU_927459_0_0_1"/>
<dbReference type="GeneID" id="19154851"/>
<dbReference type="KEGG" id="bze:COCCADRAFT_9969"/>
<dbReference type="RefSeq" id="XP_007718255.1">
    <property type="nucleotide sequence ID" value="XM_007720065.1"/>
</dbReference>
<evidence type="ECO:0000259" key="2">
    <source>
        <dbReference type="Pfam" id="PF24883"/>
    </source>
</evidence>
<dbReference type="PANTHER" id="PTHR10039">
    <property type="entry name" value="AMELOGENIN"/>
    <property type="match status" value="1"/>
</dbReference>
<accession>W6XXH0</accession>
<evidence type="ECO:0000313" key="3">
    <source>
        <dbReference type="EMBL" id="EUC27444.1"/>
    </source>
</evidence>
<dbReference type="eggNOG" id="KOG2029">
    <property type="taxonomic scope" value="Eukaryota"/>
</dbReference>
<dbReference type="AlphaFoldDB" id="W6XXH0"/>
<sequence>MSETEKSCMVLLNSIYLTEYKAQLPRPVQGTCSWVLKHPAYLAWLGAKETRLLWITGEPGCGKTMISAYLTDHLRLNEATGPKPKVFFFFYDDKIKAQRDANAIFRGILYQIVKQHRKLIRHVKSRFELDGPSLAISFPALWELFLKVVAESTPGTVGVIVDAIDECEIRTRNSFLKAVNQLVNERKETHQRDRNCIKFLITSHPSLDNSHHLTEMMENRLPIEQNQVVVGDDVRLVIRSRIGEIANKFQCDNEIKQYLEERLYTKSDQSFLWLSMILQSLERSPRALKRDFEKIINTFP</sequence>
<dbReference type="Proteomes" id="UP000053841">
    <property type="component" value="Unassembled WGS sequence"/>
</dbReference>
<evidence type="ECO:0000313" key="4">
    <source>
        <dbReference type="Proteomes" id="UP000053841"/>
    </source>
</evidence>
<organism evidence="3 4">
    <name type="scientific">Cochliobolus carbonum (strain 26-R-13)</name>
    <name type="common">Maize leaf spot fungus</name>
    <name type="synonym">Bipolaris zeicola</name>
    <dbReference type="NCBI Taxonomy" id="930089"/>
    <lineage>
        <taxon>Eukaryota</taxon>
        <taxon>Fungi</taxon>
        <taxon>Dikarya</taxon>
        <taxon>Ascomycota</taxon>
        <taxon>Pezizomycotina</taxon>
        <taxon>Dothideomycetes</taxon>
        <taxon>Pleosporomycetidae</taxon>
        <taxon>Pleosporales</taxon>
        <taxon>Pleosporineae</taxon>
        <taxon>Pleosporaceae</taxon>
        <taxon>Bipolaris</taxon>
    </lineage>
</organism>
<evidence type="ECO:0000256" key="1">
    <source>
        <dbReference type="ARBA" id="ARBA00022737"/>
    </source>
</evidence>
<dbReference type="Pfam" id="PF24883">
    <property type="entry name" value="NPHP3_N"/>
    <property type="match status" value="1"/>
</dbReference>
<dbReference type="PANTHER" id="PTHR10039:SF14">
    <property type="entry name" value="NACHT DOMAIN-CONTAINING PROTEIN"/>
    <property type="match status" value="1"/>
</dbReference>
<proteinExistence type="predicted"/>
<feature type="domain" description="Nephrocystin 3-like N-terminal" evidence="2">
    <location>
        <begin position="30"/>
        <end position="203"/>
    </location>
</feature>
<gene>
    <name evidence="3" type="ORF">COCCADRAFT_9969</name>
</gene>
<dbReference type="EMBL" id="KI964928">
    <property type="protein sequence ID" value="EUC27444.1"/>
    <property type="molecule type" value="Genomic_DNA"/>
</dbReference>
<keyword evidence="4" id="KW-1185">Reference proteome</keyword>
<reference evidence="3 4" key="1">
    <citation type="journal article" date="2013" name="PLoS Genet.">
        <title>Comparative genome structure, secondary metabolite, and effector coding capacity across Cochliobolus pathogens.</title>
        <authorList>
            <person name="Condon B.J."/>
            <person name="Leng Y."/>
            <person name="Wu D."/>
            <person name="Bushley K.E."/>
            <person name="Ohm R.A."/>
            <person name="Otillar R."/>
            <person name="Martin J."/>
            <person name="Schackwitz W."/>
            <person name="Grimwood J."/>
            <person name="MohdZainudin N."/>
            <person name="Xue C."/>
            <person name="Wang R."/>
            <person name="Manning V.A."/>
            <person name="Dhillon B."/>
            <person name="Tu Z.J."/>
            <person name="Steffenson B.J."/>
            <person name="Salamov A."/>
            <person name="Sun H."/>
            <person name="Lowry S."/>
            <person name="LaButti K."/>
            <person name="Han J."/>
            <person name="Copeland A."/>
            <person name="Lindquist E."/>
            <person name="Barry K."/>
            <person name="Schmutz J."/>
            <person name="Baker S.E."/>
            <person name="Ciuffetti L.M."/>
            <person name="Grigoriev I.V."/>
            <person name="Zhong S."/>
            <person name="Turgeon B.G."/>
        </authorList>
    </citation>
    <scope>NUCLEOTIDE SEQUENCE [LARGE SCALE GENOMIC DNA]</scope>
    <source>
        <strain evidence="3 4">26-R-13</strain>
    </source>
</reference>
<dbReference type="InterPro" id="IPR056884">
    <property type="entry name" value="NPHP3-like_N"/>
</dbReference>
<protein>
    <recommendedName>
        <fullName evidence="2">Nephrocystin 3-like N-terminal domain-containing protein</fullName>
    </recommendedName>
</protein>